<dbReference type="EMBL" id="CM026428">
    <property type="protein sequence ID" value="KAG0565828.1"/>
    <property type="molecule type" value="Genomic_DNA"/>
</dbReference>
<proteinExistence type="predicted"/>
<keyword evidence="1" id="KW-0812">Transmembrane</keyword>
<dbReference type="Proteomes" id="UP000822688">
    <property type="component" value="Chromosome 7"/>
</dbReference>
<gene>
    <name evidence="2" type="ORF">KC19_7G016900</name>
</gene>
<keyword evidence="3" id="KW-1185">Reference proteome</keyword>
<sequence>MLFTSGAVALHTGHASFACPPLSSPFLSTTPALPPPRFVVAASILAAISLAVCFFGFAFPVILASPLSSSVPPPLVTPLVFPLVSPLLPLPVVYQASAGEDRARAVSECEGEKERERRGGASARRTTMYRRGGVASGRSSGFVTGSSSPSASLLCLC</sequence>
<keyword evidence="1" id="KW-1133">Transmembrane helix</keyword>
<keyword evidence="1" id="KW-0472">Membrane</keyword>
<feature type="transmembrane region" description="Helical" evidence="1">
    <location>
        <begin position="39"/>
        <end position="63"/>
    </location>
</feature>
<protein>
    <submittedName>
        <fullName evidence="2">Uncharacterized protein</fullName>
    </submittedName>
</protein>
<accession>A0A8T0H6P8</accession>
<dbReference type="AlphaFoldDB" id="A0A8T0H6P8"/>
<name>A0A8T0H6P8_CERPU</name>
<feature type="transmembrane region" description="Helical" evidence="1">
    <location>
        <begin position="75"/>
        <end position="94"/>
    </location>
</feature>
<reference evidence="2" key="1">
    <citation type="submission" date="2020-06" db="EMBL/GenBank/DDBJ databases">
        <title>WGS assembly of Ceratodon purpureus strain R40.</title>
        <authorList>
            <person name="Carey S.B."/>
            <person name="Jenkins J."/>
            <person name="Shu S."/>
            <person name="Lovell J.T."/>
            <person name="Sreedasyam A."/>
            <person name="Maumus F."/>
            <person name="Tiley G.P."/>
            <person name="Fernandez-Pozo N."/>
            <person name="Barry K."/>
            <person name="Chen C."/>
            <person name="Wang M."/>
            <person name="Lipzen A."/>
            <person name="Daum C."/>
            <person name="Saski C.A."/>
            <person name="Payton A.C."/>
            <person name="Mcbreen J.C."/>
            <person name="Conrad R.E."/>
            <person name="Kollar L.M."/>
            <person name="Olsson S."/>
            <person name="Huttunen S."/>
            <person name="Landis J.B."/>
            <person name="Wickett N.J."/>
            <person name="Johnson M.G."/>
            <person name="Rensing S.A."/>
            <person name="Grimwood J."/>
            <person name="Schmutz J."/>
            <person name="Mcdaniel S.F."/>
        </authorList>
    </citation>
    <scope>NUCLEOTIDE SEQUENCE</scope>
    <source>
        <strain evidence="2">R40</strain>
    </source>
</reference>
<organism evidence="2 3">
    <name type="scientific">Ceratodon purpureus</name>
    <name type="common">Fire moss</name>
    <name type="synonym">Dicranum purpureum</name>
    <dbReference type="NCBI Taxonomy" id="3225"/>
    <lineage>
        <taxon>Eukaryota</taxon>
        <taxon>Viridiplantae</taxon>
        <taxon>Streptophyta</taxon>
        <taxon>Embryophyta</taxon>
        <taxon>Bryophyta</taxon>
        <taxon>Bryophytina</taxon>
        <taxon>Bryopsida</taxon>
        <taxon>Dicranidae</taxon>
        <taxon>Pseudoditrichales</taxon>
        <taxon>Ditrichaceae</taxon>
        <taxon>Ceratodon</taxon>
    </lineage>
</organism>
<evidence type="ECO:0000256" key="1">
    <source>
        <dbReference type="SAM" id="Phobius"/>
    </source>
</evidence>
<evidence type="ECO:0000313" key="2">
    <source>
        <dbReference type="EMBL" id="KAG0565828.1"/>
    </source>
</evidence>
<evidence type="ECO:0000313" key="3">
    <source>
        <dbReference type="Proteomes" id="UP000822688"/>
    </source>
</evidence>
<comment type="caution">
    <text evidence="2">The sequence shown here is derived from an EMBL/GenBank/DDBJ whole genome shotgun (WGS) entry which is preliminary data.</text>
</comment>